<organism evidence="1 2">
    <name type="scientific">Schistosoma mattheei</name>
    <dbReference type="NCBI Taxonomy" id="31246"/>
    <lineage>
        <taxon>Eukaryota</taxon>
        <taxon>Metazoa</taxon>
        <taxon>Spiralia</taxon>
        <taxon>Lophotrochozoa</taxon>
        <taxon>Platyhelminthes</taxon>
        <taxon>Trematoda</taxon>
        <taxon>Digenea</taxon>
        <taxon>Strigeidida</taxon>
        <taxon>Schistosomatoidea</taxon>
        <taxon>Schistosomatidae</taxon>
        <taxon>Schistosoma</taxon>
    </lineage>
</organism>
<proteinExistence type="predicted"/>
<protein>
    <submittedName>
        <fullName evidence="1">Uncharacterized protein</fullName>
    </submittedName>
</protein>
<accession>A0A183NZQ2</accession>
<gene>
    <name evidence="1" type="ORF">SMTD_LOCUS7588</name>
</gene>
<name>A0A183NZQ2_9TREM</name>
<evidence type="ECO:0000313" key="1">
    <source>
        <dbReference type="EMBL" id="VDP40377.1"/>
    </source>
</evidence>
<dbReference type="EMBL" id="UZAL01028327">
    <property type="protein sequence ID" value="VDP40377.1"/>
    <property type="molecule type" value="Genomic_DNA"/>
</dbReference>
<evidence type="ECO:0000313" key="2">
    <source>
        <dbReference type="Proteomes" id="UP000269396"/>
    </source>
</evidence>
<dbReference type="Proteomes" id="UP000269396">
    <property type="component" value="Unassembled WGS sequence"/>
</dbReference>
<keyword evidence="2" id="KW-1185">Reference proteome</keyword>
<dbReference type="AlphaFoldDB" id="A0A183NZQ2"/>
<sequence>MYLHPRVDVHFETRTRYLSLYGSCLFFYVECISDTNISYTKLW</sequence>
<reference evidence="1 2" key="1">
    <citation type="submission" date="2018-11" db="EMBL/GenBank/DDBJ databases">
        <authorList>
            <consortium name="Pathogen Informatics"/>
        </authorList>
    </citation>
    <scope>NUCLEOTIDE SEQUENCE [LARGE SCALE GENOMIC DNA]</scope>
    <source>
        <strain>Denwood</strain>
        <strain evidence="2">Zambia</strain>
    </source>
</reference>